<dbReference type="InterPro" id="IPR047629">
    <property type="entry name" value="IS1182_transpos"/>
</dbReference>
<dbReference type="EMBL" id="VUMN01000001">
    <property type="protein sequence ID" value="MSS57418.1"/>
    <property type="molecule type" value="Genomic_DNA"/>
</dbReference>
<dbReference type="PANTHER" id="PTHR33408">
    <property type="entry name" value="TRANSPOSASE"/>
    <property type="match status" value="1"/>
</dbReference>
<dbReference type="Pfam" id="PF01609">
    <property type="entry name" value="DDE_Tnp_1"/>
    <property type="match status" value="1"/>
</dbReference>
<name>A0A7X2NQ96_9FIRM</name>
<dbReference type="Proteomes" id="UP000461880">
    <property type="component" value="Unassembled WGS sequence"/>
</dbReference>
<dbReference type="InterPro" id="IPR002559">
    <property type="entry name" value="Transposase_11"/>
</dbReference>
<keyword evidence="4" id="KW-1185">Reference proteome</keyword>
<reference evidence="3 4" key="1">
    <citation type="submission" date="2019-08" db="EMBL/GenBank/DDBJ databases">
        <title>In-depth cultivation of the pig gut microbiome towards novel bacterial diversity and tailored functional studies.</title>
        <authorList>
            <person name="Wylensek D."/>
            <person name="Hitch T.C.A."/>
            <person name="Clavel T."/>
        </authorList>
    </citation>
    <scope>NUCLEOTIDE SEQUENCE [LARGE SCALE GENOMIC DNA]</scope>
    <source>
        <strain evidence="3 4">Oil+RF-744-GAM-WT-6</strain>
    </source>
</reference>
<dbReference type="PANTHER" id="PTHR33408:SF2">
    <property type="entry name" value="TRANSPOSASE DDE DOMAIN-CONTAINING PROTEIN"/>
    <property type="match status" value="1"/>
</dbReference>
<dbReference type="GO" id="GO:0003677">
    <property type="term" value="F:DNA binding"/>
    <property type="evidence" value="ECO:0007669"/>
    <property type="project" value="InterPro"/>
</dbReference>
<gene>
    <name evidence="3" type="ORF">FYJ51_00635</name>
</gene>
<dbReference type="NCBIfam" id="NF033551">
    <property type="entry name" value="transpos_IS1182"/>
    <property type="match status" value="1"/>
</dbReference>
<organism evidence="3 4">
    <name type="scientific">Stecheria intestinalis</name>
    <dbReference type="NCBI Taxonomy" id="2606630"/>
    <lineage>
        <taxon>Bacteria</taxon>
        <taxon>Bacillati</taxon>
        <taxon>Bacillota</taxon>
        <taxon>Erysipelotrichia</taxon>
        <taxon>Erysipelotrichales</taxon>
        <taxon>Erysipelotrichaceae</taxon>
        <taxon>Stecheria</taxon>
    </lineage>
</organism>
<comment type="caution">
    <text evidence="3">The sequence shown here is derived from an EMBL/GenBank/DDBJ whole genome shotgun (WGS) entry which is preliminary data.</text>
</comment>
<dbReference type="InterPro" id="IPR008490">
    <property type="entry name" value="Transposase_InsH_N"/>
</dbReference>
<sequence length="493" mass="56070">MIDMPQLDLGSYNGLYDILIPGDNFWRQMNETIDFSFVAKEVQKNYSICLGRTAADPVLLFKYLLLKTARKLSDRDLIERVRYDMEMKYFLGYRPEETEFIDPSLLTKFRRTRLKDTDLLDVLIGKTVEIGKKKGVIHDHEKIIVDSTHTNALYQHISPREELIRRAKELRKSVYAADETMKDRMPKKRESSGLLEDEIEYCKELLDLIASDERLQKIPDIQERLNYLKEGVEDTSEQFEFSRDPDAKVGHKTADTSFFGYKTHIAMTTDRVIVSAAVTTGEKHDGKQAADLIEKAEDAGVTVDALIGDGAYSEKDNIEYTSEKGIKLASKLSENVLHGSREKEFEFNKDAGMYVCPAGHMAVRKSKGGQEKAANGSDTKVVTYFFDVEKCRNCPLRNGCYKEGAKSKTYSVKIKSDTHIAQMDYMKSDEFRELYAERYKIEAKNAELKQTLDYGNAHACGMNGMTIQAAVSIFLVNLKRIKTLETSVKGGTR</sequence>
<dbReference type="AlphaFoldDB" id="A0A7X2NQ96"/>
<dbReference type="RefSeq" id="WP_154502342.1">
    <property type="nucleotide sequence ID" value="NZ_VUMN01000001.1"/>
</dbReference>
<dbReference type="Pfam" id="PF05598">
    <property type="entry name" value="DUF772"/>
    <property type="match status" value="1"/>
</dbReference>
<feature type="domain" description="Transposase IS4-like" evidence="1">
    <location>
        <begin position="245"/>
        <end position="478"/>
    </location>
</feature>
<evidence type="ECO:0000313" key="4">
    <source>
        <dbReference type="Proteomes" id="UP000461880"/>
    </source>
</evidence>
<evidence type="ECO:0000259" key="2">
    <source>
        <dbReference type="Pfam" id="PF05598"/>
    </source>
</evidence>
<evidence type="ECO:0000259" key="1">
    <source>
        <dbReference type="Pfam" id="PF01609"/>
    </source>
</evidence>
<evidence type="ECO:0000313" key="3">
    <source>
        <dbReference type="EMBL" id="MSS57418.1"/>
    </source>
</evidence>
<accession>A0A7X2NQ96</accession>
<dbReference type="GO" id="GO:0006313">
    <property type="term" value="P:DNA transposition"/>
    <property type="evidence" value="ECO:0007669"/>
    <property type="project" value="InterPro"/>
</dbReference>
<dbReference type="GO" id="GO:0004803">
    <property type="term" value="F:transposase activity"/>
    <property type="evidence" value="ECO:0007669"/>
    <property type="project" value="InterPro"/>
</dbReference>
<proteinExistence type="predicted"/>
<feature type="domain" description="Transposase InsH N-terminal" evidence="2">
    <location>
        <begin position="18"/>
        <end position="111"/>
    </location>
</feature>
<protein>
    <submittedName>
        <fullName evidence="3">IS1182 family transposase</fullName>
    </submittedName>
</protein>